<dbReference type="Gene3D" id="3.30.70.270">
    <property type="match status" value="1"/>
</dbReference>
<dbReference type="InterPro" id="IPR043128">
    <property type="entry name" value="Rev_trsase/Diguanyl_cyclase"/>
</dbReference>
<evidence type="ECO:0000313" key="5">
    <source>
        <dbReference type="Proteomes" id="UP001595478"/>
    </source>
</evidence>
<dbReference type="SUPFAM" id="SSF55073">
    <property type="entry name" value="Nucleotide cyclase"/>
    <property type="match status" value="1"/>
</dbReference>
<evidence type="ECO:0000313" key="4">
    <source>
        <dbReference type="EMBL" id="MFC3122208.1"/>
    </source>
</evidence>
<dbReference type="InterPro" id="IPR035919">
    <property type="entry name" value="EAL_sf"/>
</dbReference>
<evidence type="ECO:0000259" key="3">
    <source>
        <dbReference type="PROSITE" id="PS50887"/>
    </source>
</evidence>
<dbReference type="PROSITE" id="PS50887">
    <property type="entry name" value="GGDEF"/>
    <property type="match status" value="1"/>
</dbReference>
<gene>
    <name evidence="4" type="ORF">ACFOHL_11310</name>
</gene>
<sequence length="630" mass="71910">MTFVKKRKLTYFGLIFLVIAITTALALVFLSVYEKTHLSYAADLQKLNKTEQNALSTQYFFKRQVQEWKNILLRGGNEKDLEKYALLFAQEFENTQNAAEKLYYSISENSEVKGLAKTFLTSHREILSEYYKALALFQDNSYDPSVGDRAVRGIDRNPTMMLDKITQVLGREILSEKELLKEKLNAYSFAFGSAFILIQVLFCWILVRLTGKLLKANLLDKATELGNRELFINSLKDLVKRKASASIIIVDINNFKLINEAFGNEGGDNYLKLLGQLLKESIDNSETICRIGSDTFGLILFSSSKKYLIKRVHYLKRLIGTFEYKQNDITLSLTANAGAYCMQSEREPNVDNLLNKLYASLQESKSLGPDNITFYSPENNRILKRQEEMRNVASIKRALAENRILLFKQLIKPINDEQQSNYFEILFRIQSSDGKILPPALFLKAAERFHLMVDIDKYMISTLIDYLAKHPEDQYRYSVNLAGSTLSNLNFIKFIDEVFKHPNLNHAQLGFEITESDVIKNFEVASQLLDKLRSYGCHISLDDFGTGMSSYAYISKIQVDTIKIDGSFIRGIDEKLGNQAIVRSIAALARDLGISTVAEFVENERELTVLQTLKIDYGQGYLRHKPEVLS</sequence>
<keyword evidence="1" id="KW-0812">Transmembrane</keyword>
<dbReference type="Pfam" id="PF00990">
    <property type="entry name" value="GGDEF"/>
    <property type="match status" value="1"/>
</dbReference>
<organism evidence="4 5">
    <name type="scientific">Agaribacter flavus</name>
    <dbReference type="NCBI Taxonomy" id="1902781"/>
    <lineage>
        <taxon>Bacteria</taxon>
        <taxon>Pseudomonadati</taxon>
        <taxon>Pseudomonadota</taxon>
        <taxon>Gammaproteobacteria</taxon>
        <taxon>Alteromonadales</taxon>
        <taxon>Alteromonadaceae</taxon>
        <taxon>Agaribacter</taxon>
    </lineage>
</organism>
<dbReference type="SUPFAM" id="SSF141868">
    <property type="entry name" value="EAL domain-like"/>
    <property type="match status" value="1"/>
</dbReference>
<dbReference type="NCBIfam" id="TIGR00254">
    <property type="entry name" value="GGDEF"/>
    <property type="match status" value="1"/>
</dbReference>
<dbReference type="InterPro" id="IPR001633">
    <property type="entry name" value="EAL_dom"/>
</dbReference>
<dbReference type="SMART" id="SM00052">
    <property type="entry name" value="EAL"/>
    <property type="match status" value="1"/>
</dbReference>
<accession>A0ABV7FPF9</accession>
<dbReference type="PANTHER" id="PTHR33121:SF23">
    <property type="entry name" value="CYCLIC DI-GMP PHOSPHODIESTERASE PDEB"/>
    <property type="match status" value="1"/>
</dbReference>
<evidence type="ECO:0000256" key="1">
    <source>
        <dbReference type="SAM" id="Phobius"/>
    </source>
</evidence>
<dbReference type="InterPro" id="IPR050706">
    <property type="entry name" value="Cyclic-di-GMP_PDE-like"/>
</dbReference>
<dbReference type="CDD" id="cd01948">
    <property type="entry name" value="EAL"/>
    <property type="match status" value="1"/>
</dbReference>
<comment type="caution">
    <text evidence="4">The sequence shown here is derived from an EMBL/GenBank/DDBJ whole genome shotgun (WGS) entry which is preliminary data.</text>
</comment>
<feature type="transmembrane region" description="Helical" evidence="1">
    <location>
        <begin position="12"/>
        <end position="33"/>
    </location>
</feature>
<dbReference type="Proteomes" id="UP001595478">
    <property type="component" value="Unassembled WGS sequence"/>
</dbReference>
<feature type="domain" description="EAL" evidence="2">
    <location>
        <begin position="388"/>
        <end position="630"/>
    </location>
</feature>
<proteinExistence type="predicted"/>
<dbReference type="Pfam" id="PF00563">
    <property type="entry name" value="EAL"/>
    <property type="match status" value="1"/>
</dbReference>
<dbReference type="EMBL" id="JBHRSW010000018">
    <property type="protein sequence ID" value="MFC3122208.1"/>
    <property type="molecule type" value="Genomic_DNA"/>
</dbReference>
<dbReference type="RefSeq" id="WP_376920341.1">
    <property type="nucleotide sequence ID" value="NZ_JBHRSW010000018.1"/>
</dbReference>
<keyword evidence="1" id="KW-1133">Transmembrane helix</keyword>
<dbReference type="InterPro" id="IPR029787">
    <property type="entry name" value="Nucleotide_cyclase"/>
</dbReference>
<dbReference type="Gene3D" id="3.20.20.450">
    <property type="entry name" value="EAL domain"/>
    <property type="match status" value="1"/>
</dbReference>
<dbReference type="CDD" id="cd01949">
    <property type="entry name" value="GGDEF"/>
    <property type="match status" value="1"/>
</dbReference>
<dbReference type="InterPro" id="IPR000160">
    <property type="entry name" value="GGDEF_dom"/>
</dbReference>
<evidence type="ECO:0000259" key="2">
    <source>
        <dbReference type="PROSITE" id="PS50883"/>
    </source>
</evidence>
<dbReference type="PROSITE" id="PS50883">
    <property type="entry name" value="EAL"/>
    <property type="match status" value="1"/>
</dbReference>
<keyword evidence="5" id="KW-1185">Reference proteome</keyword>
<keyword evidence="1" id="KW-0472">Membrane</keyword>
<name>A0ABV7FPF9_9ALTE</name>
<dbReference type="PANTHER" id="PTHR33121">
    <property type="entry name" value="CYCLIC DI-GMP PHOSPHODIESTERASE PDEF"/>
    <property type="match status" value="1"/>
</dbReference>
<feature type="transmembrane region" description="Helical" evidence="1">
    <location>
        <begin position="186"/>
        <end position="207"/>
    </location>
</feature>
<dbReference type="SMART" id="SM00267">
    <property type="entry name" value="GGDEF"/>
    <property type="match status" value="1"/>
</dbReference>
<protein>
    <submittedName>
        <fullName evidence="4">EAL domain-containing protein</fullName>
    </submittedName>
</protein>
<feature type="domain" description="GGDEF" evidence="3">
    <location>
        <begin position="243"/>
        <end position="377"/>
    </location>
</feature>
<reference evidence="5" key="1">
    <citation type="journal article" date="2019" name="Int. J. Syst. Evol. Microbiol.">
        <title>The Global Catalogue of Microorganisms (GCM) 10K type strain sequencing project: providing services to taxonomists for standard genome sequencing and annotation.</title>
        <authorList>
            <consortium name="The Broad Institute Genomics Platform"/>
            <consortium name="The Broad Institute Genome Sequencing Center for Infectious Disease"/>
            <person name="Wu L."/>
            <person name="Ma J."/>
        </authorList>
    </citation>
    <scope>NUCLEOTIDE SEQUENCE [LARGE SCALE GENOMIC DNA]</scope>
    <source>
        <strain evidence="5">KCTC 52473</strain>
    </source>
</reference>